<organism evidence="12 13">
    <name type="scientific">Microbaculum marinisediminis</name>
    <dbReference type="NCBI Taxonomy" id="2931392"/>
    <lineage>
        <taxon>Bacteria</taxon>
        <taxon>Pseudomonadati</taxon>
        <taxon>Pseudomonadota</taxon>
        <taxon>Alphaproteobacteria</taxon>
        <taxon>Hyphomicrobiales</taxon>
        <taxon>Tepidamorphaceae</taxon>
        <taxon>Microbaculum</taxon>
    </lineage>
</organism>
<gene>
    <name evidence="12" type="ORF">MUB46_04395</name>
</gene>
<keyword evidence="5" id="KW-0677">Repeat</keyword>
<keyword evidence="10" id="KW-0732">Signal</keyword>
<evidence type="ECO:0000259" key="11">
    <source>
        <dbReference type="PROSITE" id="PS51007"/>
    </source>
</evidence>
<feature type="repeat" description="WD" evidence="8">
    <location>
        <begin position="159"/>
        <end position="200"/>
    </location>
</feature>
<keyword evidence="6" id="KW-0249">Electron transport</keyword>
<evidence type="ECO:0000313" key="13">
    <source>
        <dbReference type="Proteomes" id="UP001320898"/>
    </source>
</evidence>
<dbReference type="InterPro" id="IPR036909">
    <property type="entry name" value="Cyt_c-like_dom_sf"/>
</dbReference>
<keyword evidence="13" id="KW-1185">Reference proteome</keyword>
<dbReference type="InterPro" id="IPR036322">
    <property type="entry name" value="WD40_repeat_dom_sf"/>
</dbReference>
<dbReference type="Pfam" id="PF00034">
    <property type="entry name" value="Cytochrom_C"/>
    <property type="match status" value="1"/>
</dbReference>
<evidence type="ECO:0000256" key="8">
    <source>
        <dbReference type="PROSITE-ProRule" id="PRU00221"/>
    </source>
</evidence>
<feature type="domain" description="Cytochrome c" evidence="11">
    <location>
        <begin position="339"/>
        <end position="441"/>
    </location>
</feature>
<keyword evidence="1" id="KW-0813">Transport</keyword>
<proteinExistence type="predicted"/>
<keyword evidence="3 9" id="KW-0349">Heme</keyword>
<dbReference type="InterPro" id="IPR009056">
    <property type="entry name" value="Cyt_c-like_dom"/>
</dbReference>
<evidence type="ECO:0000256" key="5">
    <source>
        <dbReference type="ARBA" id="ARBA00022737"/>
    </source>
</evidence>
<protein>
    <submittedName>
        <fullName evidence="12">Cytochrome C</fullName>
    </submittedName>
</protein>
<dbReference type="PANTHER" id="PTHR19879">
    <property type="entry name" value="TRANSCRIPTION INITIATION FACTOR TFIID"/>
    <property type="match status" value="1"/>
</dbReference>
<dbReference type="PROSITE" id="PS51007">
    <property type="entry name" value="CYTC"/>
    <property type="match status" value="1"/>
</dbReference>
<evidence type="ECO:0000256" key="7">
    <source>
        <dbReference type="ARBA" id="ARBA00023004"/>
    </source>
</evidence>
<dbReference type="SUPFAM" id="SSF46626">
    <property type="entry name" value="Cytochrome c"/>
    <property type="match status" value="1"/>
</dbReference>
<evidence type="ECO:0000256" key="1">
    <source>
        <dbReference type="ARBA" id="ARBA00022448"/>
    </source>
</evidence>
<dbReference type="GO" id="GO:0046872">
    <property type="term" value="F:metal ion binding"/>
    <property type="evidence" value="ECO:0007669"/>
    <property type="project" value="UniProtKB-KW"/>
</dbReference>
<keyword evidence="2 8" id="KW-0853">WD repeat</keyword>
<dbReference type="SMART" id="SM00320">
    <property type="entry name" value="WD40"/>
    <property type="match status" value="7"/>
</dbReference>
<dbReference type="InterPro" id="IPR002327">
    <property type="entry name" value="Cyt_c_1A/1B"/>
</dbReference>
<sequence length="448" mass="47956">MTSSLEVRAAVAAALFVCLTGGPAAAWPDRLEGHGGPVRGLAISSERSEVLSASFDYAILHRGLANGDSPVLHRLIGHEAAVNDVAFVPARPLAVSASDDGSVGVWNLDSGELVTRFMGTGDKVLDVAVSGDGRVAAAAIWDHTARVYDLDTMTERAVMRGHSGNVNAVALAGEGNILYTGSYDGTVRQWNARSGAQLRTILKHGWGVNVVRVLPDETHLLYGAQDGAYGIVDIAEGKVVSEFAPFAGPVLAAAFDVERGIAAIGSANGQMRIYRMDDWTQINEYSTAFGPIWAIDFTPDGTAVYRAGLDDFVSLVHLEPGAPLDIAQTDYPRRFQLKKDLDVGERQFARKCSVCHTLTPDDANRAGPTLHGVFGRKVGALPDYPYSEALRNSDIIWTEETISELFDAGPDVVLPGTKMPVQRLRNDEERAALVAFLKRATGGEQGND</sequence>
<dbReference type="PROSITE" id="PS50082">
    <property type="entry name" value="WD_REPEATS_2"/>
    <property type="match status" value="2"/>
</dbReference>
<dbReference type="PANTHER" id="PTHR19879:SF9">
    <property type="entry name" value="TRANSCRIPTION INITIATION FACTOR TFIID SUBUNIT 5"/>
    <property type="match status" value="1"/>
</dbReference>
<dbReference type="EMBL" id="JALIDZ010000002">
    <property type="protein sequence ID" value="MCT8971093.1"/>
    <property type="molecule type" value="Genomic_DNA"/>
</dbReference>
<accession>A0AAW5QWQ4</accession>
<feature type="repeat" description="WD" evidence="8">
    <location>
        <begin position="75"/>
        <end position="116"/>
    </location>
</feature>
<evidence type="ECO:0000313" key="12">
    <source>
        <dbReference type="EMBL" id="MCT8971093.1"/>
    </source>
</evidence>
<dbReference type="PROSITE" id="PS50294">
    <property type="entry name" value="WD_REPEATS_REGION"/>
    <property type="match status" value="2"/>
</dbReference>
<evidence type="ECO:0000256" key="6">
    <source>
        <dbReference type="ARBA" id="ARBA00022982"/>
    </source>
</evidence>
<evidence type="ECO:0000256" key="2">
    <source>
        <dbReference type="ARBA" id="ARBA00022574"/>
    </source>
</evidence>
<dbReference type="SUPFAM" id="SSF50978">
    <property type="entry name" value="WD40 repeat-like"/>
    <property type="match status" value="1"/>
</dbReference>
<dbReference type="Pfam" id="PF00400">
    <property type="entry name" value="WD40"/>
    <property type="match status" value="3"/>
</dbReference>
<dbReference type="PROSITE" id="PS00678">
    <property type="entry name" value="WD_REPEATS_1"/>
    <property type="match status" value="1"/>
</dbReference>
<dbReference type="CDD" id="cd00200">
    <property type="entry name" value="WD40"/>
    <property type="match status" value="1"/>
</dbReference>
<dbReference type="AlphaFoldDB" id="A0AAW5QWQ4"/>
<dbReference type="RefSeq" id="WP_261614665.1">
    <property type="nucleotide sequence ID" value="NZ_JALIDZ010000002.1"/>
</dbReference>
<feature type="signal peptide" evidence="10">
    <location>
        <begin position="1"/>
        <end position="26"/>
    </location>
</feature>
<feature type="chain" id="PRO_5043902250" evidence="10">
    <location>
        <begin position="27"/>
        <end position="448"/>
    </location>
</feature>
<keyword evidence="7 9" id="KW-0408">Iron</keyword>
<evidence type="ECO:0000256" key="9">
    <source>
        <dbReference type="PROSITE-ProRule" id="PRU00433"/>
    </source>
</evidence>
<dbReference type="Proteomes" id="UP001320898">
    <property type="component" value="Unassembled WGS sequence"/>
</dbReference>
<evidence type="ECO:0000256" key="4">
    <source>
        <dbReference type="ARBA" id="ARBA00022723"/>
    </source>
</evidence>
<evidence type="ECO:0000256" key="3">
    <source>
        <dbReference type="ARBA" id="ARBA00022617"/>
    </source>
</evidence>
<dbReference type="InterPro" id="IPR015943">
    <property type="entry name" value="WD40/YVTN_repeat-like_dom_sf"/>
</dbReference>
<dbReference type="GO" id="GO:0020037">
    <property type="term" value="F:heme binding"/>
    <property type="evidence" value="ECO:0007669"/>
    <property type="project" value="InterPro"/>
</dbReference>
<evidence type="ECO:0000256" key="10">
    <source>
        <dbReference type="SAM" id="SignalP"/>
    </source>
</evidence>
<dbReference type="PRINTS" id="PR00604">
    <property type="entry name" value="CYTCHRMECIAB"/>
</dbReference>
<comment type="caution">
    <text evidence="12">The sequence shown here is derived from an EMBL/GenBank/DDBJ whole genome shotgun (WGS) entry which is preliminary data.</text>
</comment>
<dbReference type="InterPro" id="IPR001680">
    <property type="entry name" value="WD40_rpt"/>
</dbReference>
<name>A0AAW5QWQ4_9HYPH</name>
<dbReference type="GO" id="GO:0009055">
    <property type="term" value="F:electron transfer activity"/>
    <property type="evidence" value="ECO:0007669"/>
    <property type="project" value="InterPro"/>
</dbReference>
<dbReference type="Gene3D" id="2.130.10.10">
    <property type="entry name" value="YVTN repeat-like/Quinoprotein amine dehydrogenase"/>
    <property type="match status" value="2"/>
</dbReference>
<reference evidence="12 13" key="1">
    <citation type="submission" date="2022-04" db="EMBL/GenBank/DDBJ databases">
        <authorList>
            <person name="Ye Y.-Q."/>
            <person name="Du Z.-J."/>
        </authorList>
    </citation>
    <scope>NUCLEOTIDE SEQUENCE [LARGE SCALE GENOMIC DNA]</scope>
    <source>
        <strain evidence="12 13">A6E488</strain>
    </source>
</reference>
<dbReference type="InterPro" id="IPR019775">
    <property type="entry name" value="WD40_repeat_CS"/>
</dbReference>
<dbReference type="Gene3D" id="1.10.760.10">
    <property type="entry name" value="Cytochrome c-like domain"/>
    <property type="match status" value="1"/>
</dbReference>
<keyword evidence="4 9" id="KW-0479">Metal-binding</keyword>